<dbReference type="EMBL" id="NPEV01000047">
    <property type="protein sequence ID" value="RAI25437.1"/>
    <property type="molecule type" value="Genomic_DNA"/>
</dbReference>
<comment type="caution">
    <text evidence="1">The sequence shown here is derived from an EMBL/GenBank/DDBJ whole genome shotgun (WGS) entry which is preliminary data.</text>
</comment>
<reference evidence="1 2" key="1">
    <citation type="submission" date="2017-07" db="EMBL/GenBank/DDBJ databases">
        <title>Draft Genome Sequences of Select Purple Nonsulfur Bacteria.</title>
        <authorList>
            <person name="Lasarre B."/>
            <person name="Mckinlay J.B."/>
        </authorList>
    </citation>
    <scope>NUCLEOTIDE SEQUENCE [LARGE SCALE GENOMIC DNA]</scope>
    <source>
        <strain evidence="1 2">DSM 11290</strain>
    </source>
</reference>
<sequence length="140" mass="15259">MTGDDARYQGLWVGDVTRDGKTETWLQLSDRYGEVVYEAAIHANESHVLPGGYAIVVRGNTPALTASNKTYTDRVAPDATQVATTRIVREPNNVEKAAATTKRDIRAAHETAIRGAKVANAEDTIRRMKEAFGTMRVAGL</sequence>
<proteinExistence type="predicted"/>
<evidence type="ECO:0000313" key="2">
    <source>
        <dbReference type="Proteomes" id="UP000249299"/>
    </source>
</evidence>
<dbReference type="AlphaFoldDB" id="A0A327JGA2"/>
<organism evidence="1 2">
    <name type="scientific">Rhodobium orientis</name>
    <dbReference type="NCBI Taxonomy" id="34017"/>
    <lineage>
        <taxon>Bacteria</taxon>
        <taxon>Pseudomonadati</taxon>
        <taxon>Pseudomonadota</taxon>
        <taxon>Alphaproteobacteria</taxon>
        <taxon>Hyphomicrobiales</taxon>
        <taxon>Rhodobiaceae</taxon>
        <taxon>Rhodobium</taxon>
    </lineage>
</organism>
<name>A0A327JGA2_9HYPH</name>
<dbReference type="Proteomes" id="UP000249299">
    <property type="component" value="Unassembled WGS sequence"/>
</dbReference>
<accession>A0A327JGA2</accession>
<evidence type="ECO:0000313" key="1">
    <source>
        <dbReference type="EMBL" id="RAI25437.1"/>
    </source>
</evidence>
<protein>
    <submittedName>
        <fullName evidence="1">Uncharacterized protein</fullName>
    </submittedName>
</protein>
<keyword evidence="2" id="KW-1185">Reference proteome</keyword>
<gene>
    <name evidence="1" type="ORF">CH339_18070</name>
</gene>